<proteinExistence type="predicted"/>
<dbReference type="EMBL" id="BJXA01000032">
    <property type="protein sequence ID" value="GEM40079.1"/>
    <property type="molecule type" value="Genomic_DNA"/>
</dbReference>
<evidence type="ECO:0000313" key="1">
    <source>
        <dbReference type="EMBL" id="GEM40079.1"/>
    </source>
</evidence>
<keyword evidence="2" id="KW-1185">Reference proteome</keyword>
<accession>A0A511MHP4</accession>
<gene>
    <name evidence="1" type="ORF">NN4_45980</name>
</gene>
<sequence>MSALSDEDVEGWLRSKHDALVQGLAEVLEVEAGLAEKIGCRLDGTSPSHANEIALYRTTEIAGV</sequence>
<reference evidence="1 2" key="1">
    <citation type="submission" date="2019-07" db="EMBL/GenBank/DDBJ databases">
        <title>Whole genome shotgun sequence of Nocardia ninae NBRC 108245.</title>
        <authorList>
            <person name="Hosoyama A."/>
            <person name="Uohara A."/>
            <person name="Ohji S."/>
            <person name="Ichikawa N."/>
        </authorList>
    </citation>
    <scope>NUCLEOTIDE SEQUENCE [LARGE SCALE GENOMIC DNA]</scope>
    <source>
        <strain evidence="1 2">NBRC 108245</strain>
    </source>
</reference>
<evidence type="ECO:0000313" key="2">
    <source>
        <dbReference type="Proteomes" id="UP000321424"/>
    </source>
</evidence>
<dbReference type="RefSeq" id="WP_147134863.1">
    <property type="nucleotide sequence ID" value="NZ_BJXA01000032.1"/>
</dbReference>
<name>A0A511MHP4_9NOCA</name>
<protein>
    <submittedName>
        <fullName evidence="1">Uncharacterized protein</fullName>
    </submittedName>
</protein>
<organism evidence="1 2">
    <name type="scientific">Nocardia ninae NBRC 108245</name>
    <dbReference type="NCBI Taxonomy" id="1210091"/>
    <lineage>
        <taxon>Bacteria</taxon>
        <taxon>Bacillati</taxon>
        <taxon>Actinomycetota</taxon>
        <taxon>Actinomycetes</taxon>
        <taxon>Mycobacteriales</taxon>
        <taxon>Nocardiaceae</taxon>
        <taxon>Nocardia</taxon>
    </lineage>
</organism>
<dbReference type="AlphaFoldDB" id="A0A511MHP4"/>
<comment type="caution">
    <text evidence="1">The sequence shown here is derived from an EMBL/GenBank/DDBJ whole genome shotgun (WGS) entry which is preliminary data.</text>
</comment>
<dbReference type="Proteomes" id="UP000321424">
    <property type="component" value="Unassembled WGS sequence"/>
</dbReference>